<dbReference type="EMBL" id="KB445587">
    <property type="protein sequence ID" value="EMD85642.1"/>
    <property type="molecule type" value="Genomic_DNA"/>
</dbReference>
<dbReference type="Proteomes" id="UP000016936">
    <property type="component" value="Unassembled WGS sequence"/>
</dbReference>
<sequence>MDFRRLTVFLRTGYGLDHSNNANDKDSAPLLNDVERKFYDDSGPLDLGLPKISATLYATRKIFTLVDSNLELCYHYIHSVDLEGRRPYYSLFTVFERPGLPLSEIAVSYSPQIGLAEVKTISAEAILGICALSAAGFDCSLIQVEDITISASDGQVKVAYDRSIVLESIENNASAFGTMLEDLTSRVLSPWILQQSDGLLTFI</sequence>
<reference evidence="2" key="2">
    <citation type="journal article" date="2013" name="PLoS Genet.">
        <title>Comparative genome structure, secondary metabolite, and effector coding capacity across Cochliobolus pathogens.</title>
        <authorList>
            <person name="Condon B.J."/>
            <person name="Leng Y."/>
            <person name="Wu D."/>
            <person name="Bushley K.E."/>
            <person name="Ohm R.A."/>
            <person name="Otillar R."/>
            <person name="Martin J."/>
            <person name="Schackwitz W."/>
            <person name="Grimwood J."/>
            <person name="MohdZainudin N."/>
            <person name="Xue C."/>
            <person name="Wang R."/>
            <person name="Manning V.A."/>
            <person name="Dhillon B."/>
            <person name="Tu Z.J."/>
            <person name="Steffenson B.J."/>
            <person name="Salamov A."/>
            <person name="Sun H."/>
            <person name="Lowry S."/>
            <person name="LaButti K."/>
            <person name="Han J."/>
            <person name="Copeland A."/>
            <person name="Lindquist E."/>
            <person name="Barry K."/>
            <person name="Schmutz J."/>
            <person name="Baker S.E."/>
            <person name="Ciuffetti L.M."/>
            <person name="Grigoriev I.V."/>
            <person name="Zhong S."/>
            <person name="Turgeon B.G."/>
        </authorList>
    </citation>
    <scope>NUCLEOTIDE SEQUENCE [LARGE SCALE GENOMIC DNA]</scope>
    <source>
        <strain evidence="2">C5 / ATCC 48332 / race O</strain>
    </source>
</reference>
<proteinExistence type="predicted"/>
<protein>
    <submittedName>
        <fullName evidence="1">Uncharacterized protein</fullName>
    </submittedName>
</protein>
<dbReference type="AlphaFoldDB" id="M2UCK0"/>
<keyword evidence="2" id="KW-1185">Reference proteome</keyword>
<accession>M2UCK0</accession>
<gene>
    <name evidence="1" type="ORF">COCHEDRAFT_1161069</name>
</gene>
<evidence type="ECO:0000313" key="1">
    <source>
        <dbReference type="EMBL" id="EMD85642.1"/>
    </source>
</evidence>
<evidence type="ECO:0000313" key="2">
    <source>
        <dbReference type="Proteomes" id="UP000016936"/>
    </source>
</evidence>
<reference evidence="1 2" key="1">
    <citation type="journal article" date="2012" name="PLoS Pathog.">
        <title>Diverse lifestyles and strategies of plant pathogenesis encoded in the genomes of eighteen Dothideomycetes fungi.</title>
        <authorList>
            <person name="Ohm R.A."/>
            <person name="Feau N."/>
            <person name="Henrissat B."/>
            <person name="Schoch C.L."/>
            <person name="Horwitz B.A."/>
            <person name="Barry K.W."/>
            <person name="Condon B.J."/>
            <person name="Copeland A.C."/>
            <person name="Dhillon B."/>
            <person name="Glaser F."/>
            <person name="Hesse C.N."/>
            <person name="Kosti I."/>
            <person name="LaButti K."/>
            <person name="Lindquist E.A."/>
            <person name="Lucas S."/>
            <person name="Salamov A.A."/>
            <person name="Bradshaw R.E."/>
            <person name="Ciuffetti L."/>
            <person name="Hamelin R.C."/>
            <person name="Kema G.H.J."/>
            <person name="Lawrence C."/>
            <person name="Scott J.A."/>
            <person name="Spatafora J.W."/>
            <person name="Turgeon B.G."/>
            <person name="de Wit P.J.G.M."/>
            <person name="Zhong S."/>
            <person name="Goodwin S.B."/>
            <person name="Grigoriev I.V."/>
        </authorList>
    </citation>
    <scope>NUCLEOTIDE SEQUENCE [LARGE SCALE GENOMIC DNA]</scope>
    <source>
        <strain evidence="2">C5 / ATCC 48332 / race O</strain>
    </source>
</reference>
<name>M2UCK0_COCH5</name>
<organism evidence="1 2">
    <name type="scientific">Cochliobolus heterostrophus (strain C5 / ATCC 48332 / race O)</name>
    <name type="common">Southern corn leaf blight fungus</name>
    <name type="synonym">Bipolaris maydis</name>
    <dbReference type="NCBI Taxonomy" id="701091"/>
    <lineage>
        <taxon>Eukaryota</taxon>
        <taxon>Fungi</taxon>
        <taxon>Dikarya</taxon>
        <taxon>Ascomycota</taxon>
        <taxon>Pezizomycotina</taxon>
        <taxon>Dothideomycetes</taxon>
        <taxon>Pleosporomycetidae</taxon>
        <taxon>Pleosporales</taxon>
        <taxon>Pleosporineae</taxon>
        <taxon>Pleosporaceae</taxon>
        <taxon>Bipolaris</taxon>
    </lineage>
</organism>
<dbReference type="HOGENOM" id="CLU_1348799_0_0_1"/>